<dbReference type="PANTHER" id="PTHR33607:SF2">
    <property type="entry name" value="ENDONUCLEASE-1"/>
    <property type="match status" value="1"/>
</dbReference>
<dbReference type="RefSeq" id="WP_100678535.1">
    <property type="nucleotide sequence ID" value="NZ_NIPO01000001.1"/>
</dbReference>
<dbReference type="InterPro" id="IPR007346">
    <property type="entry name" value="Endonuclease-I"/>
</dbReference>
<name>A0A2M9R801_9FLAO</name>
<keyword evidence="4" id="KW-0378">Hydrolase</keyword>
<accession>A0A2M9R801</accession>
<feature type="signal peptide" evidence="6">
    <location>
        <begin position="1"/>
        <end position="18"/>
    </location>
</feature>
<dbReference type="AlphaFoldDB" id="A0A2M9R801"/>
<dbReference type="NCBIfam" id="TIGR04183">
    <property type="entry name" value="Por_Secre_tail"/>
    <property type="match status" value="1"/>
</dbReference>
<dbReference type="InterPro" id="IPR026444">
    <property type="entry name" value="Secre_tail"/>
</dbReference>
<evidence type="ECO:0000313" key="9">
    <source>
        <dbReference type="Proteomes" id="UP000231960"/>
    </source>
</evidence>
<keyword evidence="2" id="KW-0540">Nuclease</keyword>
<proteinExistence type="inferred from homology"/>
<evidence type="ECO:0000256" key="1">
    <source>
        <dbReference type="ARBA" id="ARBA00006429"/>
    </source>
</evidence>
<evidence type="ECO:0000256" key="2">
    <source>
        <dbReference type="ARBA" id="ARBA00022722"/>
    </source>
</evidence>
<dbReference type="EMBL" id="NIPO01000001">
    <property type="protein sequence ID" value="PJR04976.1"/>
    <property type="molecule type" value="Genomic_DNA"/>
</dbReference>
<evidence type="ECO:0000259" key="7">
    <source>
        <dbReference type="Pfam" id="PF18962"/>
    </source>
</evidence>
<reference evidence="8 9" key="1">
    <citation type="submission" date="2017-06" db="EMBL/GenBank/DDBJ databases">
        <title>Description of Avrilella dinanensis gen. nov. sp. nov.</title>
        <authorList>
            <person name="Leyer C."/>
            <person name="Sassi M."/>
            <person name="Minet J."/>
            <person name="Kayal S."/>
            <person name="Cattoir V."/>
        </authorList>
    </citation>
    <scope>NUCLEOTIDE SEQUENCE [LARGE SCALE GENOMIC DNA]</scope>
    <source>
        <strain evidence="8 9">UR159</strain>
    </source>
</reference>
<gene>
    <name evidence="8" type="ORF">CDL10_10795</name>
</gene>
<evidence type="ECO:0000313" key="8">
    <source>
        <dbReference type="EMBL" id="PJR04976.1"/>
    </source>
</evidence>
<dbReference type="Pfam" id="PF18962">
    <property type="entry name" value="Por_Secre_tail"/>
    <property type="match status" value="1"/>
</dbReference>
<organism evidence="8 9">
    <name type="scientific">Avrilella dinanensis</name>
    <dbReference type="NCBI Taxonomy" id="2008672"/>
    <lineage>
        <taxon>Bacteria</taxon>
        <taxon>Pseudomonadati</taxon>
        <taxon>Bacteroidota</taxon>
        <taxon>Flavobacteriia</taxon>
        <taxon>Flavobacteriales</taxon>
        <taxon>Flavobacteriaceae</taxon>
        <taxon>Avrilella</taxon>
    </lineage>
</organism>
<feature type="domain" description="Secretion system C-terminal sorting" evidence="7">
    <location>
        <begin position="277"/>
        <end position="349"/>
    </location>
</feature>
<sequence length="350" mass="39043">MKNFYFLLCFLFSGLLLAQPQSYYDEIDFSLNGTDLKLALADLITETHVNQLSYNQVWNALKETDKNPENSSQVILVYGWENTTSGQHSRTRGKDNNGGNNGEWNREHVYAKSLGSPNLGQSGPGADAHHLRASDVQWNNARGSKKFAAGSGNSGNVGAYWYPGDEWKGDVARMMMYMYVRYGTRCLPANVGVGSSENTPDGMIDLFLQWNAEDPVSEIEVQRNNYLGNASNSYGQGNRNPFIDNPYLATKIWGGPDAEDIWGTLSDTKHLSIPFNIYPNPNKSNVIYIESEEDITSIEIMDINGRILSQENNPVISDNAIEIHHSLQPGIYFVKIANEKAESTKKLLVL</sequence>
<keyword evidence="3 6" id="KW-0732">Signal</keyword>
<dbReference type="SUPFAM" id="SSF54060">
    <property type="entry name" value="His-Me finger endonucleases"/>
    <property type="match status" value="1"/>
</dbReference>
<dbReference type="PANTHER" id="PTHR33607">
    <property type="entry name" value="ENDONUCLEASE-1"/>
    <property type="match status" value="1"/>
</dbReference>
<dbReference type="Proteomes" id="UP000231960">
    <property type="component" value="Unassembled WGS sequence"/>
</dbReference>
<feature type="chain" id="PRO_5014942247" description="Secretion system C-terminal sorting domain-containing protein" evidence="6">
    <location>
        <begin position="19"/>
        <end position="350"/>
    </location>
</feature>
<dbReference type="InterPro" id="IPR044925">
    <property type="entry name" value="His-Me_finger_sf"/>
</dbReference>
<dbReference type="OrthoDB" id="5485925at2"/>
<keyword evidence="9" id="KW-1185">Reference proteome</keyword>
<evidence type="ECO:0000256" key="5">
    <source>
        <dbReference type="SAM" id="MobiDB-lite"/>
    </source>
</evidence>
<feature type="region of interest" description="Disordered" evidence="5">
    <location>
        <begin position="84"/>
        <end position="105"/>
    </location>
</feature>
<comment type="similarity">
    <text evidence="1">Belongs to the EndA/NucM nuclease family.</text>
</comment>
<comment type="caution">
    <text evidence="8">The sequence shown here is derived from an EMBL/GenBank/DDBJ whole genome shotgun (WGS) entry which is preliminary data.</text>
</comment>
<dbReference type="GO" id="GO:0004518">
    <property type="term" value="F:nuclease activity"/>
    <property type="evidence" value="ECO:0007669"/>
    <property type="project" value="UniProtKB-KW"/>
</dbReference>
<evidence type="ECO:0000256" key="6">
    <source>
        <dbReference type="SAM" id="SignalP"/>
    </source>
</evidence>
<dbReference type="Pfam" id="PF04231">
    <property type="entry name" value="Endonuclease_1"/>
    <property type="match status" value="1"/>
</dbReference>
<evidence type="ECO:0000256" key="3">
    <source>
        <dbReference type="ARBA" id="ARBA00022729"/>
    </source>
</evidence>
<evidence type="ECO:0000256" key="4">
    <source>
        <dbReference type="ARBA" id="ARBA00022801"/>
    </source>
</evidence>
<dbReference type="GO" id="GO:0016787">
    <property type="term" value="F:hydrolase activity"/>
    <property type="evidence" value="ECO:0007669"/>
    <property type="project" value="UniProtKB-KW"/>
</dbReference>
<protein>
    <recommendedName>
        <fullName evidence="7">Secretion system C-terminal sorting domain-containing protein</fullName>
    </recommendedName>
</protein>